<dbReference type="InterPro" id="IPR036869">
    <property type="entry name" value="J_dom_sf"/>
</dbReference>
<dbReference type="InterPro" id="IPR051339">
    <property type="entry name" value="DnaJ_subfamily_B"/>
</dbReference>
<dbReference type="STRING" id="13249.T1ICH6"/>
<dbReference type="VEuPathDB" id="VectorBase:RPRC013996"/>
<dbReference type="CDD" id="cd10747">
    <property type="entry name" value="DnaJ_C"/>
    <property type="match status" value="1"/>
</dbReference>
<dbReference type="InterPro" id="IPR001623">
    <property type="entry name" value="DnaJ_domain"/>
</dbReference>
<dbReference type="HOGENOM" id="CLU_017633_0_0_1"/>
<dbReference type="RefSeq" id="XP_073999968.1">
    <property type="nucleotide sequence ID" value="XM_074143867.1"/>
</dbReference>
<organism evidence="2 3">
    <name type="scientific">Rhodnius prolixus</name>
    <name type="common">Triatomid bug</name>
    <dbReference type="NCBI Taxonomy" id="13249"/>
    <lineage>
        <taxon>Eukaryota</taxon>
        <taxon>Metazoa</taxon>
        <taxon>Ecdysozoa</taxon>
        <taxon>Arthropoda</taxon>
        <taxon>Hexapoda</taxon>
        <taxon>Insecta</taxon>
        <taxon>Pterygota</taxon>
        <taxon>Neoptera</taxon>
        <taxon>Paraneoptera</taxon>
        <taxon>Hemiptera</taxon>
        <taxon>Heteroptera</taxon>
        <taxon>Panheteroptera</taxon>
        <taxon>Cimicomorpha</taxon>
        <taxon>Reduviidae</taxon>
        <taxon>Triatominae</taxon>
        <taxon>Rhodnius</taxon>
    </lineage>
</organism>
<dbReference type="InterPro" id="IPR002939">
    <property type="entry name" value="DnaJ_C"/>
</dbReference>
<dbReference type="PANTHER" id="PTHR24078">
    <property type="entry name" value="DNAJ HOMOLOG SUBFAMILY C MEMBER"/>
    <property type="match status" value="1"/>
</dbReference>
<dbReference type="GO" id="GO:0006457">
    <property type="term" value="P:protein folding"/>
    <property type="evidence" value="ECO:0007669"/>
    <property type="project" value="InterPro"/>
</dbReference>
<protein>
    <submittedName>
        <fullName evidence="2">J domain-containing protein</fullName>
    </submittedName>
</protein>
<dbReference type="FunFam" id="1.10.287.110:FF:000106">
    <property type="entry name" value="Putative heat shock protein-like protein"/>
    <property type="match status" value="1"/>
</dbReference>
<dbReference type="GO" id="GO:0051082">
    <property type="term" value="F:unfolded protein binding"/>
    <property type="evidence" value="ECO:0007669"/>
    <property type="project" value="InterPro"/>
</dbReference>
<reference evidence="2" key="1">
    <citation type="submission" date="2015-05" db="UniProtKB">
        <authorList>
            <consortium name="EnsemblMetazoa"/>
        </authorList>
    </citation>
    <scope>IDENTIFICATION</scope>
</reference>
<dbReference type="InterPro" id="IPR008971">
    <property type="entry name" value="HSP40/DnaJ_pept-bd"/>
</dbReference>
<keyword evidence="1" id="KW-0143">Chaperone</keyword>
<dbReference type="PROSITE" id="PS50076">
    <property type="entry name" value="DNAJ_2"/>
    <property type="match status" value="1"/>
</dbReference>
<dbReference type="Proteomes" id="UP000015103">
    <property type="component" value="Unassembled WGS sequence"/>
</dbReference>
<sequence>MGKDYYKTLGLQKGATTEAIKKAYRQLALKYHPDKNKSPGAEERFKEVAEAYEVLSNLKKREIYDRYGEEGLKGSTDGAGQSGGTAFHFHGDPWATFAQFFGTHSPFDTFFDFGDEDMDEGPDLFGFFSGIPAGLGRGSFLTPSSTNLHPKSRTKAKIQDSPIEHDLYVSLDEIFTGCVKKIKITKKVVQPDGYFRTEDKVLTINVKPGWKSGTKITFLREGDQSRNKIPADIVVIIRDKPHPFLKREGSDVRYTAQVTLKEALCGVFLELPSLTERKLTLNMKNDIINPQTVKRFVGEGLPLPKQPTQRGDLLVSFDIIFPEELSTTAKDLLRDILH</sequence>
<dbReference type="Pfam" id="PF00226">
    <property type="entry name" value="DnaJ"/>
    <property type="match status" value="1"/>
</dbReference>
<dbReference type="EnsemblMetazoa" id="RPRC013996-RA">
    <property type="protein sequence ID" value="RPRC013996-PA"/>
    <property type="gene ID" value="RPRC013996"/>
</dbReference>
<dbReference type="EMBL" id="ACPB03017859">
    <property type="status" value="NOT_ANNOTATED_CDS"/>
    <property type="molecule type" value="Genomic_DNA"/>
</dbReference>
<evidence type="ECO:0000313" key="2">
    <source>
        <dbReference type="EnsemblMetazoa" id="RPRC013996-PA"/>
    </source>
</evidence>
<dbReference type="OMA" id="GQFGESP"/>
<dbReference type="PANTHER" id="PTHR24078:SF553">
    <property type="entry name" value="DNAJ HOMOLOG SUBFAMILY B MEMBER 5"/>
    <property type="match status" value="1"/>
</dbReference>
<dbReference type="RefSeq" id="XP_073999969.1">
    <property type="nucleotide sequence ID" value="XM_074143868.1"/>
</dbReference>
<dbReference type="SMART" id="SM00271">
    <property type="entry name" value="DnaJ"/>
    <property type="match status" value="1"/>
</dbReference>
<dbReference type="PROSITE" id="PS00636">
    <property type="entry name" value="DNAJ_1"/>
    <property type="match status" value="1"/>
</dbReference>
<evidence type="ECO:0000256" key="1">
    <source>
        <dbReference type="ARBA" id="ARBA00023186"/>
    </source>
</evidence>
<dbReference type="Gene3D" id="2.60.260.20">
    <property type="entry name" value="Urease metallochaperone UreE, N-terminal domain"/>
    <property type="match status" value="2"/>
</dbReference>
<dbReference type="InParanoid" id="T1ICH6"/>
<evidence type="ECO:0000313" key="3">
    <source>
        <dbReference type="Proteomes" id="UP000015103"/>
    </source>
</evidence>
<proteinExistence type="predicted"/>
<dbReference type="eggNOG" id="KOG0714">
    <property type="taxonomic scope" value="Eukaryota"/>
</dbReference>
<dbReference type="FunFam" id="2.60.260.20:FF:000002">
    <property type="entry name" value="Dnaj homolog subfamily b member"/>
    <property type="match status" value="1"/>
</dbReference>
<dbReference type="SUPFAM" id="SSF46565">
    <property type="entry name" value="Chaperone J-domain"/>
    <property type="match status" value="1"/>
</dbReference>
<accession>T1ICH6</accession>
<keyword evidence="3" id="KW-1185">Reference proteome</keyword>
<dbReference type="AlphaFoldDB" id="T1ICH6"/>
<dbReference type="FunCoup" id="T1ICH6">
    <property type="interactions" value="384"/>
</dbReference>
<dbReference type="CDD" id="cd06257">
    <property type="entry name" value="DnaJ"/>
    <property type="match status" value="1"/>
</dbReference>
<dbReference type="FunFam" id="2.60.260.20:FF:000026">
    <property type="entry name" value="Uncharacterized protein, isoform B"/>
    <property type="match status" value="1"/>
</dbReference>
<dbReference type="Pfam" id="PF01556">
    <property type="entry name" value="DnaJ_C"/>
    <property type="match status" value="1"/>
</dbReference>
<dbReference type="PRINTS" id="PR00625">
    <property type="entry name" value="JDOMAIN"/>
</dbReference>
<dbReference type="GO" id="GO:0005829">
    <property type="term" value="C:cytosol"/>
    <property type="evidence" value="ECO:0007669"/>
    <property type="project" value="TreeGrafter"/>
</dbReference>
<dbReference type="SUPFAM" id="SSF49493">
    <property type="entry name" value="HSP40/DnaJ peptide-binding domain"/>
    <property type="match status" value="2"/>
</dbReference>
<dbReference type="Gene3D" id="1.10.287.110">
    <property type="entry name" value="DnaJ domain"/>
    <property type="match status" value="1"/>
</dbReference>
<dbReference type="GeneID" id="141462201"/>
<name>T1ICH6_RHOPR</name>
<dbReference type="InterPro" id="IPR018253">
    <property type="entry name" value="DnaJ_domain_CS"/>
</dbReference>
<dbReference type="GO" id="GO:0051087">
    <property type="term" value="F:protein-folding chaperone binding"/>
    <property type="evidence" value="ECO:0007669"/>
    <property type="project" value="TreeGrafter"/>
</dbReference>